<reference evidence="2 3" key="1">
    <citation type="submission" date="2020-01" db="EMBL/GenBank/DDBJ databases">
        <authorList>
            <person name="Kim M.K."/>
        </authorList>
    </citation>
    <scope>NUCLEOTIDE SEQUENCE [LARGE SCALE GENOMIC DNA]</scope>
    <source>
        <strain evidence="2 3">172606-1</strain>
    </source>
</reference>
<dbReference type="Pfam" id="PF07883">
    <property type="entry name" value="Cupin_2"/>
    <property type="match status" value="1"/>
</dbReference>
<dbReference type="KEGG" id="rhoz:GXP67_15350"/>
<evidence type="ECO:0000313" key="3">
    <source>
        <dbReference type="Proteomes" id="UP000480178"/>
    </source>
</evidence>
<dbReference type="InterPro" id="IPR011051">
    <property type="entry name" value="RmlC_Cupin_sf"/>
</dbReference>
<feature type="domain" description="Cupin type-2" evidence="1">
    <location>
        <begin position="77"/>
        <end position="135"/>
    </location>
</feature>
<dbReference type="InterPro" id="IPR014710">
    <property type="entry name" value="RmlC-like_jellyroll"/>
</dbReference>
<dbReference type="PANTHER" id="PTHR36440:SF1">
    <property type="entry name" value="PUTATIVE (AFU_ORTHOLOGUE AFUA_8G07350)-RELATED"/>
    <property type="match status" value="1"/>
</dbReference>
<gene>
    <name evidence="2" type="ORF">GXP67_15350</name>
</gene>
<evidence type="ECO:0000259" key="1">
    <source>
        <dbReference type="Pfam" id="PF07883"/>
    </source>
</evidence>
<organism evidence="2 3">
    <name type="scientific">Rhodocytophaga rosea</name>
    <dbReference type="NCBI Taxonomy" id="2704465"/>
    <lineage>
        <taxon>Bacteria</taxon>
        <taxon>Pseudomonadati</taxon>
        <taxon>Bacteroidota</taxon>
        <taxon>Cytophagia</taxon>
        <taxon>Cytophagales</taxon>
        <taxon>Rhodocytophagaceae</taxon>
        <taxon>Rhodocytophaga</taxon>
    </lineage>
</organism>
<name>A0A6C0GIP4_9BACT</name>
<dbReference type="PANTHER" id="PTHR36440">
    <property type="entry name" value="PUTATIVE (AFU_ORTHOLOGUE AFUA_8G07350)-RELATED"/>
    <property type="match status" value="1"/>
</dbReference>
<dbReference type="EMBL" id="CP048222">
    <property type="protein sequence ID" value="QHT67916.1"/>
    <property type="molecule type" value="Genomic_DNA"/>
</dbReference>
<dbReference type="SUPFAM" id="SSF51182">
    <property type="entry name" value="RmlC-like cupins"/>
    <property type="match status" value="1"/>
</dbReference>
<keyword evidence="3" id="KW-1185">Reference proteome</keyword>
<evidence type="ECO:0000313" key="2">
    <source>
        <dbReference type="EMBL" id="QHT67916.1"/>
    </source>
</evidence>
<protein>
    <submittedName>
        <fullName evidence="2">Cupin domain-containing protein</fullName>
    </submittedName>
</protein>
<dbReference type="InterPro" id="IPR053146">
    <property type="entry name" value="QDO-like"/>
</dbReference>
<dbReference type="AlphaFoldDB" id="A0A6C0GIP4"/>
<dbReference type="Proteomes" id="UP000480178">
    <property type="component" value="Chromosome"/>
</dbReference>
<sequence length="186" mass="20771">MKRRKFLQASLIAAPLAANVPISVPDERKNKAFKVSAGEGRYHGHIQIKGLNRNSLDLKVSGKDTAGDLAIYQSTLMSPKSGPPLHIHFYQDEIFYVLEGEYLFQVGEEKYELKPGDTIFLPRNVPHTWVQLHDTGKMLVVLQPAGKMEEFFLKVASLDHEATPGEMAKIIEAHDQKVVGPPLKVD</sequence>
<dbReference type="RefSeq" id="WP_162443938.1">
    <property type="nucleotide sequence ID" value="NZ_CP048222.1"/>
</dbReference>
<dbReference type="InterPro" id="IPR013096">
    <property type="entry name" value="Cupin_2"/>
</dbReference>
<accession>A0A6C0GIP4</accession>
<proteinExistence type="predicted"/>
<dbReference type="Gene3D" id="2.60.120.10">
    <property type="entry name" value="Jelly Rolls"/>
    <property type="match status" value="1"/>
</dbReference>